<keyword evidence="1 7" id="KW-0808">Transferase</keyword>
<comment type="cofactor">
    <cofactor evidence="7">
        <name>Mg(2+)</name>
        <dbReference type="ChEBI" id="CHEBI:18420"/>
    </cofactor>
</comment>
<keyword evidence="11" id="KW-1185">Reference proteome</keyword>
<feature type="domain" description="PII-uridylyltransferase/Glutamine-synthetase adenylyltransferase" evidence="9">
    <location>
        <begin position="308"/>
        <end position="446"/>
    </location>
</feature>
<dbReference type="Pfam" id="PF08335">
    <property type="entry name" value="GlnD_UR_UTase"/>
    <property type="match status" value="2"/>
</dbReference>
<evidence type="ECO:0000256" key="2">
    <source>
        <dbReference type="ARBA" id="ARBA00022695"/>
    </source>
</evidence>
<organism evidence="10 11">
    <name type="scientific">Neiella litorisoli</name>
    <dbReference type="NCBI Taxonomy" id="2771431"/>
    <lineage>
        <taxon>Bacteria</taxon>
        <taxon>Pseudomonadati</taxon>
        <taxon>Pseudomonadota</taxon>
        <taxon>Gammaproteobacteria</taxon>
        <taxon>Alteromonadales</taxon>
        <taxon>Echinimonadaceae</taxon>
        <taxon>Neiella</taxon>
    </lineage>
</organism>
<reference evidence="10" key="1">
    <citation type="submission" date="2020-09" db="EMBL/GenBank/DDBJ databases">
        <title>A novel bacterium of genus Neiella, isolated from South China Sea.</title>
        <authorList>
            <person name="Huang H."/>
            <person name="Mo K."/>
            <person name="Hu Y."/>
        </authorList>
    </citation>
    <scope>NUCLEOTIDE SEQUENCE</scope>
    <source>
        <strain evidence="10">HB171785</strain>
    </source>
</reference>
<dbReference type="FunFam" id="1.20.120.330:FF:000005">
    <property type="entry name" value="Bifunctional glutamine synthetase adenylyltransferase/adenylyl-removing enzyme"/>
    <property type="match status" value="1"/>
</dbReference>
<keyword evidence="4 7" id="KW-0067">ATP-binding</keyword>
<evidence type="ECO:0000256" key="7">
    <source>
        <dbReference type="HAMAP-Rule" id="MF_00802"/>
    </source>
</evidence>
<evidence type="ECO:0000256" key="5">
    <source>
        <dbReference type="ARBA" id="ARBA00022842"/>
    </source>
</evidence>
<dbReference type="InterPro" id="IPR023057">
    <property type="entry name" value="GlnE"/>
</dbReference>
<dbReference type="GO" id="GO:0005829">
    <property type="term" value="C:cytosol"/>
    <property type="evidence" value="ECO:0007669"/>
    <property type="project" value="TreeGrafter"/>
</dbReference>
<dbReference type="EC" id="2.7.7.42" evidence="7"/>
<dbReference type="GO" id="GO:0047388">
    <property type="term" value="F:[glutamine synthetase]-adenylyl-L-tyrosine phosphorylase activity"/>
    <property type="evidence" value="ECO:0007669"/>
    <property type="project" value="UniProtKB-EC"/>
</dbReference>
<dbReference type="GO" id="GO:0008882">
    <property type="term" value="F:[glutamate-ammonia-ligase] adenylyltransferase activity"/>
    <property type="evidence" value="ECO:0007669"/>
    <property type="project" value="UniProtKB-UniRule"/>
</dbReference>
<dbReference type="Gene3D" id="3.30.460.10">
    <property type="entry name" value="Beta Polymerase, domain 2"/>
    <property type="match status" value="2"/>
</dbReference>
<dbReference type="Proteomes" id="UP000638014">
    <property type="component" value="Unassembled WGS sequence"/>
</dbReference>
<dbReference type="InterPro" id="IPR013546">
    <property type="entry name" value="PII_UdlTrfase/GS_AdlTrfase"/>
</dbReference>
<keyword evidence="5 7" id="KW-0460">Magnesium</keyword>
<accession>A0A8J6UPP7</accession>
<dbReference type="SUPFAM" id="SSF81593">
    <property type="entry name" value="Nucleotidyltransferase substrate binding subunit/domain"/>
    <property type="match status" value="2"/>
</dbReference>
<proteinExistence type="inferred from homology"/>
<dbReference type="RefSeq" id="WP_191144180.1">
    <property type="nucleotide sequence ID" value="NZ_JACXAF010000007.1"/>
</dbReference>
<dbReference type="InterPro" id="IPR043519">
    <property type="entry name" value="NT_sf"/>
</dbReference>
<evidence type="ECO:0000313" key="11">
    <source>
        <dbReference type="Proteomes" id="UP000638014"/>
    </source>
</evidence>
<protein>
    <recommendedName>
        <fullName evidence="7">Bifunctional glutamine synthetase adenylyltransferase/adenylyl-removing enzyme</fullName>
    </recommendedName>
    <alternativeName>
        <fullName evidence="7">ATP:glutamine synthetase adenylyltransferase</fullName>
    </alternativeName>
    <alternativeName>
        <fullName evidence="7">ATase</fullName>
    </alternativeName>
    <domain>
        <recommendedName>
            <fullName evidence="7">Glutamine synthetase adenylyl-L-tyrosine phosphorylase</fullName>
            <ecNumber evidence="7">2.7.7.89</ecNumber>
        </recommendedName>
        <alternativeName>
            <fullName evidence="7">Adenylyl removase</fullName>
            <shortName evidence="7">AR</shortName>
            <shortName evidence="7">AT-N</shortName>
        </alternativeName>
    </domain>
    <domain>
        <recommendedName>
            <fullName evidence="7">Glutamine synthetase adenylyl transferase</fullName>
            <ecNumber evidence="7">2.7.7.42</ecNumber>
        </recommendedName>
        <alternativeName>
            <fullName evidence="7">Adenylyl transferase</fullName>
            <shortName evidence="7">AT</shortName>
            <shortName evidence="7">AT-C</shortName>
        </alternativeName>
    </domain>
</protein>
<feature type="domain" description="PII-uridylyltransferase/Glutamine-synthetase adenylyltransferase" evidence="9">
    <location>
        <begin position="836"/>
        <end position="946"/>
    </location>
</feature>
<comment type="similarity">
    <text evidence="7">Belongs to the GlnE family.</text>
</comment>
<keyword evidence="10" id="KW-0436">Ligase</keyword>
<dbReference type="InterPro" id="IPR005190">
    <property type="entry name" value="GlnE_rpt_dom"/>
</dbReference>
<evidence type="ECO:0000256" key="4">
    <source>
        <dbReference type="ARBA" id="ARBA00022840"/>
    </source>
</evidence>
<keyword evidence="2 7" id="KW-0548">Nucleotidyltransferase</keyword>
<feature type="region of interest" description="Adenylyl transferase" evidence="7">
    <location>
        <begin position="465"/>
        <end position="965"/>
    </location>
</feature>
<dbReference type="GO" id="GO:0005524">
    <property type="term" value="F:ATP binding"/>
    <property type="evidence" value="ECO:0007669"/>
    <property type="project" value="UniProtKB-UniRule"/>
</dbReference>
<dbReference type="Gene3D" id="1.20.120.330">
    <property type="entry name" value="Nucleotidyltransferases domain 2"/>
    <property type="match status" value="2"/>
</dbReference>
<dbReference type="PANTHER" id="PTHR30621:SF0">
    <property type="entry name" value="BIFUNCTIONAL GLUTAMINE SYNTHETASE ADENYLYLTRANSFERASE_ADENYLYL-REMOVING ENZYME"/>
    <property type="match status" value="1"/>
</dbReference>
<comment type="caution">
    <text evidence="10">The sequence shown here is derived from an EMBL/GenBank/DDBJ whole genome shotgun (WGS) entry which is preliminary data.</text>
</comment>
<name>A0A8J6UPP7_9GAMM</name>
<comment type="catalytic activity">
    <reaction evidence="7">
        <text>[glutamine synthetase]-O(4)-(5'-adenylyl)-L-tyrosine + phosphate = [glutamine synthetase]-L-tyrosine + ADP</text>
        <dbReference type="Rhea" id="RHEA:43716"/>
        <dbReference type="Rhea" id="RHEA-COMP:10660"/>
        <dbReference type="Rhea" id="RHEA-COMP:10661"/>
        <dbReference type="ChEBI" id="CHEBI:43474"/>
        <dbReference type="ChEBI" id="CHEBI:46858"/>
        <dbReference type="ChEBI" id="CHEBI:83624"/>
        <dbReference type="ChEBI" id="CHEBI:456216"/>
        <dbReference type="EC" id="2.7.7.89"/>
    </reaction>
</comment>
<comment type="catalytic activity">
    <reaction evidence="7">
        <text>[glutamine synthetase]-L-tyrosine + ATP = [glutamine synthetase]-O(4)-(5'-adenylyl)-L-tyrosine + diphosphate</text>
        <dbReference type="Rhea" id="RHEA:18589"/>
        <dbReference type="Rhea" id="RHEA-COMP:10660"/>
        <dbReference type="Rhea" id="RHEA-COMP:10661"/>
        <dbReference type="ChEBI" id="CHEBI:30616"/>
        <dbReference type="ChEBI" id="CHEBI:33019"/>
        <dbReference type="ChEBI" id="CHEBI:46858"/>
        <dbReference type="ChEBI" id="CHEBI:83624"/>
        <dbReference type="EC" id="2.7.7.42"/>
    </reaction>
</comment>
<feature type="domain" description="Glutamate-ammonia ligase adenylyltransferase repeated" evidence="8">
    <location>
        <begin position="40"/>
        <end position="284"/>
    </location>
</feature>
<comment type="function">
    <text evidence="7">Involved in the regulation of glutamine synthetase GlnA, a key enzyme in the process to assimilate ammonia. When cellular nitrogen levels are high, the C-terminal adenylyl transferase (AT) inactivates GlnA by covalent transfer of an adenylyl group from ATP to specific tyrosine residue of GlnA, thus reducing its activity. Conversely, when nitrogen levels are low, the N-terminal adenylyl removase (AR) activates GlnA by removing the adenylyl group by phosphorolysis, increasing its activity. The regulatory region of GlnE binds the signal transduction protein PII (GlnB) which indicates the nitrogen status of the cell.</text>
</comment>
<feature type="region of interest" description="Adenylyl removase" evidence="7">
    <location>
        <begin position="1"/>
        <end position="457"/>
    </location>
</feature>
<dbReference type="PANTHER" id="PTHR30621">
    <property type="entry name" value="GLUTAMINE SYNTHETASE ADENYLYLTRANSFERASE"/>
    <property type="match status" value="1"/>
</dbReference>
<dbReference type="Gene3D" id="1.20.120.1510">
    <property type="match status" value="1"/>
</dbReference>
<dbReference type="AlphaFoldDB" id="A0A8J6UPP7"/>
<dbReference type="HAMAP" id="MF_00802">
    <property type="entry name" value="GlnE"/>
    <property type="match status" value="1"/>
</dbReference>
<dbReference type="SUPFAM" id="SSF81301">
    <property type="entry name" value="Nucleotidyltransferase"/>
    <property type="match status" value="2"/>
</dbReference>
<dbReference type="Pfam" id="PF03710">
    <property type="entry name" value="GlnE"/>
    <property type="match status" value="2"/>
</dbReference>
<dbReference type="NCBIfam" id="NF008292">
    <property type="entry name" value="PRK11072.1"/>
    <property type="match status" value="1"/>
</dbReference>
<dbReference type="GO" id="GO:0000287">
    <property type="term" value="F:magnesium ion binding"/>
    <property type="evidence" value="ECO:0007669"/>
    <property type="project" value="UniProtKB-UniRule"/>
</dbReference>
<dbReference type="EC" id="2.7.7.89" evidence="7"/>
<gene>
    <name evidence="7 10" type="primary">glnE</name>
    <name evidence="10" type="ORF">IC617_06490</name>
</gene>
<evidence type="ECO:0000256" key="6">
    <source>
        <dbReference type="ARBA" id="ARBA00023268"/>
    </source>
</evidence>
<evidence type="ECO:0000313" key="10">
    <source>
        <dbReference type="EMBL" id="MBD1389072.1"/>
    </source>
</evidence>
<evidence type="ECO:0000259" key="9">
    <source>
        <dbReference type="Pfam" id="PF08335"/>
    </source>
</evidence>
<dbReference type="CDD" id="cd05401">
    <property type="entry name" value="NT_GlnE_GlnD_like"/>
    <property type="match status" value="2"/>
</dbReference>
<evidence type="ECO:0000256" key="1">
    <source>
        <dbReference type="ARBA" id="ARBA00022679"/>
    </source>
</evidence>
<dbReference type="GO" id="GO:0016874">
    <property type="term" value="F:ligase activity"/>
    <property type="evidence" value="ECO:0007669"/>
    <property type="project" value="UniProtKB-KW"/>
</dbReference>
<dbReference type="FunFam" id="3.30.460.10:FF:000009">
    <property type="entry name" value="Bifunctional glutamine synthetase adenylyltransferase/adenylyl-removing enzyme"/>
    <property type="match status" value="1"/>
</dbReference>
<keyword evidence="3 7" id="KW-0547">Nucleotide-binding</keyword>
<keyword evidence="6 7" id="KW-0511">Multifunctional enzyme</keyword>
<sequence length="965" mass="109410">MTIQPVAWPALPLDLQQYGQRQWQKLTDRHDVANLLPFQAQLSHAFALSDFLFDVVMQAPQAVATWLQSGSLDTALSKPLIAEQVSQHIAGSDSEPVLMTRLRQARRQLQFHIIWRDLLGLADIDEVLEATSALADEIIIQANDWLYHDLAQRWGTPSNSAGQAQPLLIIGMGKLGGEELNVSSDVDLIFTYPEPGSTQGARRERDNQEFFIRLGQRLIHVLNQTTADGSVFRVDMRLRPFGDSGPLVMPFSALEDYYQHHGREWERYAMVKARVLGDNSDYATELRQLLTPFVYRRYIDFSAFQSLRKMKLLIEQEVRRRQLKANVKLGAGGIREVEFVAQAVQLMRGGRERALRGRNLLQTLAVIEQLNALPDTDMKALANGYRYLRKLEHALQGVRDAQTQTLPDESFEQSRIAAIMGCDHWQQLLDDLDQQRELVHQSFTMVIGEQPGDEEPEQEVLQALPLWPDVWQQELVEGTCRELGIADADRFVIDLQTFYDKSKKRQLGPRGRDALERVMPMVLAAVCQTEQPAQTLPSVLGVIEPVLTRTTYLELLLENPKALNQLVSLCQASSWIANQLAYHPMLLDELLEPAQLYQPTALEAYEDELRQYMLRVDEDDLEQQMEALRHFKQAHQLRIAAADVAGQLAITKVSDHLTRLAEVLLDYCVHAAWQQLSVRHGTPEGMTSANQCVAVLGYGKLGGLELGYNSDLDIVFFHMVNPGVTTGDKPIDTTQFLVKLVQRFSHLMTTRTHSGELYEIDLRLRPSGASGLLITHLDSLAQYQKEEAWVWEHQALVRARAVFGSEPLLEAFASLRREIVCLPRNMAELALEVVKMRHKMRDHLGSKDEQLFDLKQDPGGIADIEFIAQYLVLGFGQALPSMADWSDNLRIFETAAEQQLLTEQQATALVDAYCLYRNKGHHLALQRQKAKVSVTEFTDERQQVIAIWQHLFADTERQLQQSSAS</sequence>
<evidence type="ECO:0000259" key="8">
    <source>
        <dbReference type="Pfam" id="PF03710"/>
    </source>
</evidence>
<dbReference type="FunFam" id="3.30.460.10:FF:000014">
    <property type="entry name" value="Bifunctional glutamine synthetase adenylyltransferase/adenylyl-removing enzyme"/>
    <property type="match status" value="1"/>
</dbReference>
<feature type="domain" description="Glutamate-ammonia ligase adenylyltransferase repeated" evidence="8">
    <location>
        <begin position="564"/>
        <end position="812"/>
    </location>
</feature>
<dbReference type="EMBL" id="JACXAF010000007">
    <property type="protein sequence ID" value="MBD1389072.1"/>
    <property type="molecule type" value="Genomic_DNA"/>
</dbReference>
<evidence type="ECO:0000256" key="3">
    <source>
        <dbReference type="ARBA" id="ARBA00022741"/>
    </source>
</evidence>
<dbReference type="GO" id="GO:0000820">
    <property type="term" value="P:regulation of glutamine family amino acid metabolic process"/>
    <property type="evidence" value="ECO:0007669"/>
    <property type="project" value="UniProtKB-UniRule"/>
</dbReference>